<reference evidence="7" key="1">
    <citation type="submission" date="2020-07" db="EMBL/GenBank/DDBJ databases">
        <title>Ethylene signaling mediates host invasion by parasitic plants.</title>
        <authorList>
            <person name="Yoshida S."/>
        </authorList>
    </citation>
    <scope>NUCLEOTIDE SEQUENCE</scope>
    <source>
        <strain evidence="7">Okayama</strain>
    </source>
</reference>
<comment type="caution">
    <text evidence="7">The sequence shown here is derived from an EMBL/GenBank/DDBJ whole genome shotgun (WGS) entry which is preliminary data.</text>
</comment>
<accession>A0A830C4H9</accession>
<dbReference type="Gene3D" id="3.30.200.20">
    <property type="entry name" value="Phosphorylase Kinase, domain 1"/>
    <property type="match status" value="1"/>
</dbReference>
<dbReference type="InterPro" id="IPR000719">
    <property type="entry name" value="Prot_kinase_dom"/>
</dbReference>
<dbReference type="AlphaFoldDB" id="A0A830C4H9"/>
<dbReference type="PANTHER" id="PTHR44329">
    <property type="entry name" value="SERINE/THREONINE-PROTEIN KINASE TNNI3K-RELATED"/>
    <property type="match status" value="1"/>
</dbReference>
<evidence type="ECO:0000313" key="7">
    <source>
        <dbReference type="EMBL" id="GFP92028.1"/>
    </source>
</evidence>
<protein>
    <submittedName>
        <fullName evidence="7">Probable serine/threonine-protein kinase ddb_g0271538</fullName>
    </submittedName>
</protein>
<dbReference type="InterPro" id="IPR001245">
    <property type="entry name" value="Ser-Thr/Tyr_kinase_cat_dom"/>
</dbReference>
<dbReference type="Pfam" id="PF07714">
    <property type="entry name" value="PK_Tyr_Ser-Thr"/>
    <property type="match status" value="1"/>
</dbReference>
<dbReference type="InterPro" id="IPR011009">
    <property type="entry name" value="Kinase-like_dom_sf"/>
</dbReference>
<dbReference type="OrthoDB" id="4062651at2759"/>
<evidence type="ECO:0000259" key="6">
    <source>
        <dbReference type="PROSITE" id="PS50011"/>
    </source>
</evidence>
<evidence type="ECO:0000256" key="5">
    <source>
        <dbReference type="SAM" id="MobiDB-lite"/>
    </source>
</evidence>
<feature type="compositionally biased region" description="Acidic residues" evidence="5">
    <location>
        <begin position="80"/>
        <end position="95"/>
    </location>
</feature>
<gene>
    <name evidence="7" type="ORF">PHJA_001346900</name>
</gene>
<keyword evidence="8" id="KW-1185">Reference proteome</keyword>
<sequence>MAVMCEPLFSESRPSNHSPLQYLLLYPIAKLKVPVAAVKNLGQAGLPDQRRAESRSPKSRKPSAEIGAAINLKNLTNTSTEEDEDSSESDFDSDEFSLNGTCDDVISSPKIPSFGNTRIKKSYEDLVGCQPGLKTYPDIGQSAFSTAGLVAISACCIKYILLESDNLSSLFPNAHLNLGVFELNSPHLFAVMMALAVLPTGSFGEIVKACWQGTPVAVKRTLSSLSDDRLIIKDFKHEVNLLVKLRHPNIVQFLGAVTEKKPLMLVAKYLKGGDLHQYLKEKGALNPTTAINFALDIARGMSYLHSEPNVVIHRDLKPRDNYKRFNWAVLVRKHELETYFLGDFEETRKDKEDF</sequence>
<keyword evidence="1" id="KW-0808">Transferase</keyword>
<evidence type="ECO:0000256" key="2">
    <source>
        <dbReference type="ARBA" id="ARBA00022741"/>
    </source>
</evidence>
<dbReference type="Gene3D" id="1.10.510.10">
    <property type="entry name" value="Transferase(Phosphotransferase) domain 1"/>
    <property type="match status" value="1"/>
</dbReference>
<dbReference type="PROSITE" id="PS50011">
    <property type="entry name" value="PROTEIN_KINASE_DOM"/>
    <property type="match status" value="1"/>
</dbReference>
<name>A0A830C4H9_9LAMI</name>
<evidence type="ECO:0000256" key="1">
    <source>
        <dbReference type="ARBA" id="ARBA00022679"/>
    </source>
</evidence>
<dbReference type="SUPFAM" id="SSF56112">
    <property type="entry name" value="Protein kinase-like (PK-like)"/>
    <property type="match status" value="1"/>
</dbReference>
<proteinExistence type="predicted"/>
<keyword evidence="4" id="KW-0067">ATP-binding</keyword>
<feature type="region of interest" description="Disordered" evidence="5">
    <location>
        <begin position="73"/>
        <end position="103"/>
    </location>
</feature>
<dbReference type="GO" id="GO:0004674">
    <property type="term" value="F:protein serine/threonine kinase activity"/>
    <property type="evidence" value="ECO:0007669"/>
    <property type="project" value="TreeGrafter"/>
</dbReference>
<dbReference type="EMBL" id="BMAC01000263">
    <property type="protein sequence ID" value="GFP92028.1"/>
    <property type="molecule type" value="Genomic_DNA"/>
</dbReference>
<dbReference type="Proteomes" id="UP000653305">
    <property type="component" value="Unassembled WGS sequence"/>
</dbReference>
<keyword evidence="3 7" id="KW-0418">Kinase</keyword>
<evidence type="ECO:0000256" key="4">
    <source>
        <dbReference type="ARBA" id="ARBA00022840"/>
    </source>
</evidence>
<keyword evidence="2" id="KW-0547">Nucleotide-binding</keyword>
<dbReference type="InterPro" id="IPR051681">
    <property type="entry name" value="Ser/Thr_Kinases-Pseudokinases"/>
</dbReference>
<organism evidence="7 8">
    <name type="scientific">Phtheirospermum japonicum</name>
    <dbReference type="NCBI Taxonomy" id="374723"/>
    <lineage>
        <taxon>Eukaryota</taxon>
        <taxon>Viridiplantae</taxon>
        <taxon>Streptophyta</taxon>
        <taxon>Embryophyta</taxon>
        <taxon>Tracheophyta</taxon>
        <taxon>Spermatophyta</taxon>
        <taxon>Magnoliopsida</taxon>
        <taxon>eudicotyledons</taxon>
        <taxon>Gunneridae</taxon>
        <taxon>Pentapetalae</taxon>
        <taxon>asterids</taxon>
        <taxon>lamiids</taxon>
        <taxon>Lamiales</taxon>
        <taxon>Orobanchaceae</taxon>
        <taxon>Orobanchaceae incertae sedis</taxon>
        <taxon>Phtheirospermum</taxon>
    </lineage>
</organism>
<dbReference type="GO" id="GO:0005524">
    <property type="term" value="F:ATP binding"/>
    <property type="evidence" value="ECO:0007669"/>
    <property type="project" value="UniProtKB-KW"/>
</dbReference>
<dbReference type="PANTHER" id="PTHR44329:SF289">
    <property type="entry name" value="SERINE_THREONINE-PROTEIN KINASE VIK"/>
    <property type="match status" value="1"/>
</dbReference>
<evidence type="ECO:0000256" key="3">
    <source>
        <dbReference type="ARBA" id="ARBA00022777"/>
    </source>
</evidence>
<feature type="domain" description="Protein kinase" evidence="6">
    <location>
        <begin position="192"/>
        <end position="354"/>
    </location>
</feature>
<evidence type="ECO:0000313" key="8">
    <source>
        <dbReference type="Proteomes" id="UP000653305"/>
    </source>
</evidence>
<dbReference type="FunFam" id="3.30.200.20:FF:000180">
    <property type="entry name" value="serine/threonine-protein kinase STY46-like"/>
    <property type="match status" value="1"/>
</dbReference>